<proteinExistence type="predicted"/>
<evidence type="ECO:0000313" key="5">
    <source>
        <dbReference type="Proteomes" id="UP000663829"/>
    </source>
</evidence>
<sequence length="153" mass="17388">MGNMGAPHGKLAEAIFYSQPHDDFHDPLLLLPPLLSVPTSKKILCRNNVGSSTNARIRFWKSHMRISHLITDDNWLFLTEKFQTLNDDSGSGDIGFGDIEKALGLIGIIIEKSELNIALLKYEHIEERLSKLEFEELYLTLRAEKDIDHSKQT</sequence>
<organism evidence="2 5">
    <name type="scientific">Didymodactylos carnosus</name>
    <dbReference type="NCBI Taxonomy" id="1234261"/>
    <lineage>
        <taxon>Eukaryota</taxon>
        <taxon>Metazoa</taxon>
        <taxon>Spiralia</taxon>
        <taxon>Gnathifera</taxon>
        <taxon>Rotifera</taxon>
        <taxon>Eurotatoria</taxon>
        <taxon>Bdelloidea</taxon>
        <taxon>Philodinida</taxon>
        <taxon>Philodinidae</taxon>
        <taxon>Didymodactylos</taxon>
    </lineage>
</organism>
<dbReference type="EMBL" id="CAJOBA010057423">
    <property type="protein sequence ID" value="CAF4300057.1"/>
    <property type="molecule type" value="Genomic_DNA"/>
</dbReference>
<evidence type="ECO:0000313" key="1">
    <source>
        <dbReference type="EMBL" id="CAF1512338.1"/>
    </source>
</evidence>
<gene>
    <name evidence="2" type="ORF">GPM918_LOCUS39025</name>
    <name evidence="1" type="ORF">OVA965_LOCUS37426</name>
    <name evidence="4" type="ORF">SRO942_LOCUS39879</name>
    <name evidence="3" type="ORF">TMI583_LOCUS38507</name>
</gene>
<dbReference type="InterPro" id="IPR018247">
    <property type="entry name" value="EF_Hand_1_Ca_BS"/>
</dbReference>
<name>A0A815WSL3_9BILA</name>
<comment type="caution">
    <text evidence="2">The sequence shown here is derived from an EMBL/GenBank/DDBJ whole genome shotgun (WGS) entry which is preliminary data.</text>
</comment>
<evidence type="ECO:0000313" key="4">
    <source>
        <dbReference type="EMBL" id="CAF4408834.1"/>
    </source>
</evidence>
<evidence type="ECO:0000313" key="3">
    <source>
        <dbReference type="EMBL" id="CAF4300057.1"/>
    </source>
</evidence>
<dbReference type="EMBL" id="CAJNOK010035342">
    <property type="protein sequence ID" value="CAF1512338.1"/>
    <property type="molecule type" value="Genomic_DNA"/>
</dbReference>
<dbReference type="EMBL" id="CAJOBC010092377">
    <property type="protein sequence ID" value="CAF4408834.1"/>
    <property type="molecule type" value="Genomic_DNA"/>
</dbReference>
<dbReference type="AlphaFoldDB" id="A0A815WSL3"/>
<dbReference type="Proteomes" id="UP000677228">
    <property type="component" value="Unassembled WGS sequence"/>
</dbReference>
<dbReference type="PROSITE" id="PS00018">
    <property type="entry name" value="EF_HAND_1"/>
    <property type="match status" value="1"/>
</dbReference>
<dbReference type="Proteomes" id="UP000681722">
    <property type="component" value="Unassembled WGS sequence"/>
</dbReference>
<evidence type="ECO:0000313" key="2">
    <source>
        <dbReference type="EMBL" id="CAF1548025.1"/>
    </source>
</evidence>
<keyword evidence="5" id="KW-1185">Reference proteome</keyword>
<reference evidence="2" key="1">
    <citation type="submission" date="2021-02" db="EMBL/GenBank/DDBJ databases">
        <authorList>
            <person name="Nowell W R."/>
        </authorList>
    </citation>
    <scope>NUCLEOTIDE SEQUENCE</scope>
</reference>
<dbReference type="Proteomes" id="UP000682733">
    <property type="component" value="Unassembled WGS sequence"/>
</dbReference>
<dbReference type="EMBL" id="CAJNOQ010026715">
    <property type="protein sequence ID" value="CAF1548025.1"/>
    <property type="molecule type" value="Genomic_DNA"/>
</dbReference>
<dbReference type="Proteomes" id="UP000663829">
    <property type="component" value="Unassembled WGS sequence"/>
</dbReference>
<accession>A0A815WSL3</accession>
<protein>
    <submittedName>
        <fullName evidence="2">Uncharacterized protein</fullName>
    </submittedName>
</protein>